<dbReference type="Proteomes" id="UP000622552">
    <property type="component" value="Unassembled WGS sequence"/>
</dbReference>
<evidence type="ECO:0000313" key="3">
    <source>
        <dbReference type="Proteomes" id="UP000622552"/>
    </source>
</evidence>
<sequence>MNTPFLVRGANRERLTLDNRPAGIGASSAGQFVIRADGTATFDRHHHTTWEAWFIAAGFGAVAVGEHTFDVQPGDLVFTPPGVDHDITAVRGGAELRIFWITGETPDGTPPGHLHRDPVDAARHLVPAVPAPIEGAGDVR</sequence>
<dbReference type="InterPro" id="IPR013096">
    <property type="entry name" value="Cupin_2"/>
</dbReference>
<dbReference type="AlphaFoldDB" id="A0A8J7KWA6"/>
<dbReference type="GO" id="GO:0016853">
    <property type="term" value="F:isomerase activity"/>
    <property type="evidence" value="ECO:0007669"/>
    <property type="project" value="UniProtKB-KW"/>
</dbReference>
<dbReference type="Pfam" id="PF07883">
    <property type="entry name" value="Cupin_2"/>
    <property type="match status" value="1"/>
</dbReference>
<keyword evidence="2" id="KW-0413">Isomerase</keyword>
<dbReference type="Gene3D" id="2.60.120.10">
    <property type="entry name" value="Jelly Rolls"/>
    <property type="match status" value="1"/>
</dbReference>
<proteinExistence type="predicted"/>
<feature type="domain" description="Cupin type-2" evidence="1">
    <location>
        <begin position="37"/>
        <end position="101"/>
    </location>
</feature>
<dbReference type="SUPFAM" id="SSF51182">
    <property type="entry name" value="RmlC-like cupins"/>
    <property type="match status" value="1"/>
</dbReference>
<accession>A0A8J7KWA6</accession>
<evidence type="ECO:0000259" key="1">
    <source>
        <dbReference type="Pfam" id="PF07883"/>
    </source>
</evidence>
<dbReference type="InterPro" id="IPR014710">
    <property type="entry name" value="RmlC-like_jellyroll"/>
</dbReference>
<reference evidence="2" key="1">
    <citation type="submission" date="2020-11" db="EMBL/GenBank/DDBJ databases">
        <title>Sequencing the genomes of 1000 actinobacteria strains.</title>
        <authorList>
            <person name="Klenk H.-P."/>
        </authorList>
    </citation>
    <scope>NUCLEOTIDE SEQUENCE</scope>
    <source>
        <strain evidence="2">DSM 45356</strain>
    </source>
</reference>
<comment type="caution">
    <text evidence="2">The sequence shown here is derived from an EMBL/GenBank/DDBJ whole genome shotgun (WGS) entry which is preliminary data.</text>
</comment>
<dbReference type="EMBL" id="JADOUF010000001">
    <property type="protein sequence ID" value="MBG6136322.1"/>
    <property type="molecule type" value="Genomic_DNA"/>
</dbReference>
<evidence type="ECO:0000313" key="2">
    <source>
        <dbReference type="EMBL" id="MBG6136322.1"/>
    </source>
</evidence>
<gene>
    <name evidence="2" type="ORF">IW245_002516</name>
</gene>
<organism evidence="2 3">
    <name type="scientific">Longispora fulva</name>
    <dbReference type="NCBI Taxonomy" id="619741"/>
    <lineage>
        <taxon>Bacteria</taxon>
        <taxon>Bacillati</taxon>
        <taxon>Actinomycetota</taxon>
        <taxon>Actinomycetes</taxon>
        <taxon>Micromonosporales</taxon>
        <taxon>Micromonosporaceae</taxon>
        <taxon>Longispora</taxon>
    </lineage>
</organism>
<dbReference type="InterPro" id="IPR011051">
    <property type="entry name" value="RmlC_Cupin_sf"/>
</dbReference>
<protein>
    <submittedName>
        <fullName evidence="2">Mannose-6-phosphate isomerase-like protein (Cupin superfamily)</fullName>
    </submittedName>
</protein>
<dbReference type="RefSeq" id="WP_197003314.1">
    <property type="nucleotide sequence ID" value="NZ_BONS01000036.1"/>
</dbReference>
<keyword evidence="3" id="KW-1185">Reference proteome</keyword>
<name>A0A8J7KWA6_9ACTN</name>